<organism evidence="1 2">
    <name type="scientific">Nitrososphaera viennensis EN76</name>
    <dbReference type="NCBI Taxonomy" id="926571"/>
    <lineage>
        <taxon>Archaea</taxon>
        <taxon>Nitrososphaerota</taxon>
        <taxon>Nitrososphaeria</taxon>
        <taxon>Nitrososphaerales</taxon>
        <taxon>Nitrososphaeraceae</taxon>
        <taxon>Nitrososphaera</taxon>
    </lineage>
</organism>
<proteinExistence type="predicted"/>
<dbReference type="AlphaFoldDB" id="A0A060HH42"/>
<dbReference type="GeneID" id="74945735"/>
<dbReference type="RefSeq" id="WP_075053839.1">
    <property type="nucleotide sequence ID" value="NZ_CP007536.1"/>
</dbReference>
<dbReference type="KEGG" id="nvn:NVIE_004740"/>
<dbReference type="EMBL" id="CP007536">
    <property type="protein sequence ID" value="AIC14670.1"/>
    <property type="molecule type" value="Genomic_DNA"/>
</dbReference>
<keyword evidence="2" id="KW-1185">Reference proteome</keyword>
<gene>
    <name evidence="1" type="ORF">NVIE_004740</name>
</gene>
<evidence type="ECO:0000313" key="2">
    <source>
        <dbReference type="Proteomes" id="UP000027093"/>
    </source>
</evidence>
<dbReference type="HOGENOM" id="CLU_2893373_0_0_2"/>
<name>A0A060HH42_9ARCH</name>
<reference evidence="1 2" key="1">
    <citation type="journal article" date="2014" name="Int. J. Syst. Evol. Microbiol.">
        <title>Nitrososphaera viennensis gen. nov., sp. nov., an aerobic and mesophilic, ammonia-oxidizing archaeon from soil and a member of the archaeal phylum Thaumarchaeota.</title>
        <authorList>
            <person name="Stieglmeier M."/>
            <person name="Klingl A."/>
            <person name="Alves R.J."/>
            <person name="Rittmann S.K."/>
            <person name="Melcher M."/>
            <person name="Leisch N."/>
            <person name="Schleper C."/>
        </authorList>
    </citation>
    <scope>NUCLEOTIDE SEQUENCE [LARGE SCALE GENOMIC DNA]</scope>
    <source>
        <strain evidence="1">EN76</strain>
    </source>
</reference>
<accession>A0A060HH42</accession>
<sequence length="62" mass="6815">MAETVELEDFDIAFSFRCPKCDYVNEEVSARDLSSGNAECGMCETVFRVEGLDGVKITASLD</sequence>
<dbReference type="OrthoDB" id="5675at2157"/>
<protein>
    <submittedName>
        <fullName evidence="1">Uncharacterized protein</fullName>
    </submittedName>
</protein>
<dbReference type="Proteomes" id="UP000027093">
    <property type="component" value="Chromosome"/>
</dbReference>
<evidence type="ECO:0000313" key="1">
    <source>
        <dbReference type="EMBL" id="AIC14670.1"/>
    </source>
</evidence>